<feature type="transmembrane region" description="Helical" evidence="1">
    <location>
        <begin position="297"/>
        <end position="315"/>
    </location>
</feature>
<dbReference type="SUPFAM" id="SSF50965">
    <property type="entry name" value="Galactose oxidase, central domain"/>
    <property type="match status" value="1"/>
</dbReference>
<keyword evidence="1" id="KW-1133">Transmembrane helix</keyword>
<comment type="caution">
    <text evidence="2">The sequence shown here is derived from an EMBL/GenBank/DDBJ whole genome shotgun (WGS) entry which is preliminary data.</text>
</comment>
<dbReference type="InterPro" id="IPR011043">
    <property type="entry name" value="Gal_Oxase/kelch_b-propeller"/>
</dbReference>
<name>A0A917EDI5_9FLAO</name>
<dbReference type="EMBL" id="BMGL01000014">
    <property type="protein sequence ID" value="GGE21647.1"/>
    <property type="molecule type" value="Genomic_DNA"/>
</dbReference>
<dbReference type="Proteomes" id="UP000599688">
    <property type="component" value="Unassembled WGS sequence"/>
</dbReference>
<keyword evidence="1" id="KW-0472">Membrane</keyword>
<accession>A0A917EDI5</accession>
<evidence type="ECO:0000313" key="2">
    <source>
        <dbReference type="EMBL" id="GGE21647.1"/>
    </source>
</evidence>
<gene>
    <name evidence="2" type="ORF">GCM10010831_23400</name>
</gene>
<proteinExistence type="predicted"/>
<organism evidence="2 3">
    <name type="scientific">Psychroflexus salis</name>
    <dbReference type="NCBI Taxonomy" id="1526574"/>
    <lineage>
        <taxon>Bacteria</taxon>
        <taxon>Pseudomonadati</taxon>
        <taxon>Bacteroidota</taxon>
        <taxon>Flavobacteriia</taxon>
        <taxon>Flavobacteriales</taxon>
        <taxon>Flavobacteriaceae</taxon>
        <taxon>Psychroflexus</taxon>
    </lineage>
</organism>
<keyword evidence="1" id="KW-0812">Transmembrane</keyword>
<evidence type="ECO:0000313" key="3">
    <source>
        <dbReference type="Proteomes" id="UP000599688"/>
    </source>
</evidence>
<evidence type="ECO:0008006" key="4">
    <source>
        <dbReference type="Google" id="ProtNLM"/>
    </source>
</evidence>
<sequence>MAFGQSFKLDNNQTSFWDYETQQPISIINDSLYYYGNDFQLKSIPNLNIDKSDLSYMIPVHIKGKTYLFDRAGGVVVEYANQSYKRHDKSFSHKNLFYSAYFTYNNEIYILGGYGLFTTKNILIRYDFEAREWFLVDTYGDVPEYITSELFTVIDNKLYFVNSGNRRSNSLQKSVYVLDLNTFKFKYLGKSSFDLESHMQIEQLHDGRLAIMDYPITQVLDFTNNSVYEVKLKTFFTNQTKLLKYDINTKTYTSRNRSTGTYTCTYQNFKASHFELKSEDSSLLYEPVSQMEDKYKVLLYPSILIAFLGLSLFGFKKYKNFNKINLNLKSMSLSCKGRKIEVLTEEEKQLFFYLAKQSGFIEYSELLNLFDSDASYETQKKKRQQLLTQIEDKLKLYIRADAKEIFIIKKSLSDKRNKVIKVNHQFFTTSI</sequence>
<keyword evidence="3" id="KW-1185">Reference proteome</keyword>
<reference evidence="2 3" key="1">
    <citation type="journal article" date="2014" name="Int. J. Syst. Evol. Microbiol.">
        <title>Complete genome sequence of Corynebacterium casei LMG S-19264T (=DSM 44701T), isolated from a smear-ripened cheese.</title>
        <authorList>
            <consortium name="US DOE Joint Genome Institute (JGI-PGF)"/>
            <person name="Walter F."/>
            <person name="Albersmeier A."/>
            <person name="Kalinowski J."/>
            <person name="Ruckert C."/>
        </authorList>
    </citation>
    <scope>NUCLEOTIDE SEQUENCE [LARGE SCALE GENOMIC DNA]</scope>
    <source>
        <strain evidence="2 3">CGMCC 1.12925</strain>
    </source>
</reference>
<dbReference type="AlphaFoldDB" id="A0A917EDI5"/>
<evidence type="ECO:0000256" key="1">
    <source>
        <dbReference type="SAM" id="Phobius"/>
    </source>
</evidence>
<dbReference type="InterPro" id="IPR015915">
    <property type="entry name" value="Kelch-typ_b-propeller"/>
</dbReference>
<protein>
    <recommendedName>
        <fullName evidence="4">Galactose oxidase</fullName>
    </recommendedName>
</protein>
<dbReference type="Gene3D" id="2.120.10.80">
    <property type="entry name" value="Kelch-type beta propeller"/>
    <property type="match status" value="1"/>
</dbReference>